<dbReference type="Gene3D" id="2.170.270.10">
    <property type="entry name" value="SET domain"/>
    <property type="match status" value="1"/>
</dbReference>
<proteinExistence type="predicted"/>
<name>A0ABN9BN66_9NEOB</name>
<evidence type="ECO:0000259" key="2">
    <source>
        <dbReference type="Pfam" id="PF21549"/>
    </source>
</evidence>
<dbReference type="EMBL" id="CATNWA010004922">
    <property type="protein sequence ID" value="CAI9548943.1"/>
    <property type="molecule type" value="Genomic_DNA"/>
</dbReference>
<evidence type="ECO:0000313" key="3">
    <source>
        <dbReference type="EMBL" id="CAI9548943.1"/>
    </source>
</evidence>
<dbReference type="InterPro" id="IPR001214">
    <property type="entry name" value="SET_dom"/>
</dbReference>
<reference evidence="3" key="1">
    <citation type="submission" date="2023-05" db="EMBL/GenBank/DDBJ databases">
        <authorList>
            <person name="Stuckert A."/>
        </authorList>
    </citation>
    <scope>NUCLEOTIDE SEQUENCE</scope>
</reference>
<dbReference type="Pfam" id="PF21549">
    <property type="entry name" value="PRDM2_PR"/>
    <property type="match status" value="1"/>
</dbReference>
<dbReference type="Proteomes" id="UP001162483">
    <property type="component" value="Unassembled WGS sequence"/>
</dbReference>
<keyword evidence="4" id="KW-1185">Reference proteome</keyword>
<evidence type="ECO:0000313" key="4">
    <source>
        <dbReference type="Proteomes" id="UP001162483"/>
    </source>
</evidence>
<sequence length="302" mass="33083">MSLSLWRPTYLRMLWAMLGYCHYTADHWSFLWSWRASTIWGARSGMTENSLSDAIHTVALSSNSVSVALSTSHQLSSLTSVSLHGGAMSLEPVTVSSITQEVSLAGGHVDAGNLTFVPSSLQIDSNSNKENMATLFTIWCTLCNRAYPSDCPEHGPVTFIPDSPIESRARLSLPKQLILRQSVTGAEVGVWTQENIPVRTCFGPLIGQESQSLEVAGWTDKSANHIWKMYNNNVMEFCIITTDENECNWMMFVRKGEEPGGAESGGIPSQWENLFLHLPGYPRPGGTALLLQPGLRSAAGFA</sequence>
<organism evidence="3 4">
    <name type="scientific">Staurois parvus</name>
    <dbReference type="NCBI Taxonomy" id="386267"/>
    <lineage>
        <taxon>Eukaryota</taxon>
        <taxon>Metazoa</taxon>
        <taxon>Chordata</taxon>
        <taxon>Craniata</taxon>
        <taxon>Vertebrata</taxon>
        <taxon>Euteleostomi</taxon>
        <taxon>Amphibia</taxon>
        <taxon>Batrachia</taxon>
        <taxon>Anura</taxon>
        <taxon>Neobatrachia</taxon>
        <taxon>Ranoidea</taxon>
        <taxon>Ranidae</taxon>
        <taxon>Staurois</taxon>
    </lineage>
</organism>
<gene>
    <name evidence="3" type="ORF">SPARVUS_LOCUS3258101</name>
</gene>
<dbReference type="InterPro" id="IPR046341">
    <property type="entry name" value="SET_dom_sf"/>
</dbReference>
<dbReference type="Pfam" id="PF18445">
    <property type="entry name" value="Zn_ribbon_PRDM4"/>
    <property type="match status" value="1"/>
</dbReference>
<protein>
    <submittedName>
        <fullName evidence="3">Uncharacterized protein</fullName>
    </submittedName>
</protein>
<feature type="domain" description="DM4" evidence="1">
    <location>
        <begin position="128"/>
        <end position="165"/>
    </location>
</feature>
<dbReference type="InterPro" id="IPR041493">
    <property type="entry name" value="PRDM4_Znf"/>
</dbReference>
<feature type="domain" description="SET" evidence="2">
    <location>
        <begin position="178"/>
        <end position="255"/>
    </location>
</feature>
<evidence type="ECO:0000259" key="1">
    <source>
        <dbReference type="Pfam" id="PF18445"/>
    </source>
</evidence>
<comment type="caution">
    <text evidence="3">The sequence shown here is derived from an EMBL/GenBank/DDBJ whole genome shotgun (WGS) entry which is preliminary data.</text>
</comment>
<accession>A0ABN9BN66</accession>